<evidence type="ECO:0000313" key="3">
    <source>
        <dbReference type="Proteomes" id="UP000005426"/>
    </source>
</evidence>
<comment type="caution">
    <text evidence="2">The sequence shown here is derived from an EMBL/GenBank/DDBJ whole genome shotgun (WGS) entry which is preliminary data.</text>
</comment>
<keyword evidence="3" id="KW-1185">Reference proteome</keyword>
<protein>
    <submittedName>
        <fullName evidence="2">Uncharacterized protein</fullName>
    </submittedName>
</protein>
<feature type="compositionally biased region" description="Basic residues" evidence="1">
    <location>
        <begin position="7"/>
        <end position="16"/>
    </location>
</feature>
<accession>G9P0Q1</accession>
<reference evidence="2 3" key="1">
    <citation type="journal article" date="2011" name="Genome Biol.">
        <title>Comparative genome sequence analysis underscores mycoparasitism as the ancestral life style of Trichoderma.</title>
        <authorList>
            <person name="Kubicek C.P."/>
            <person name="Herrera-Estrella A."/>
            <person name="Seidl-Seiboth V."/>
            <person name="Martinez D.A."/>
            <person name="Druzhinina I.S."/>
            <person name="Thon M."/>
            <person name="Zeilinger S."/>
            <person name="Casas-Flores S."/>
            <person name="Horwitz B.A."/>
            <person name="Mukherjee P.K."/>
            <person name="Mukherjee M."/>
            <person name="Kredics L."/>
            <person name="Alcaraz L.D."/>
            <person name="Aerts A."/>
            <person name="Antal Z."/>
            <person name="Atanasova L."/>
            <person name="Cervantes-Badillo M.G."/>
            <person name="Challacombe J."/>
            <person name="Chertkov O."/>
            <person name="McCluskey K."/>
            <person name="Coulpier F."/>
            <person name="Deshpande N."/>
            <person name="von Doehren H."/>
            <person name="Ebbole D.J."/>
            <person name="Esquivel-Naranjo E.U."/>
            <person name="Fekete E."/>
            <person name="Flipphi M."/>
            <person name="Glaser F."/>
            <person name="Gomez-Rodriguez E.Y."/>
            <person name="Gruber S."/>
            <person name="Han C."/>
            <person name="Henrissat B."/>
            <person name="Hermosa R."/>
            <person name="Hernandez-Onate M."/>
            <person name="Karaffa L."/>
            <person name="Kosti I."/>
            <person name="Le Crom S."/>
            <person name="Lindquist E."/>
            <person name="Lucas S."/>
            <person name="Luebeck M."/>
            <person name="Luebeck P.S."/>
            <person name="Margeot A."/>
            <person name="Metz B."/>
            <person name="Misra M."/>
            <person name="Nevalainen H."/>
            <person name="Omann M."/>
            <person name="Packer N."/>
            <person name="Perrone G."/>
            <person name="Uresti-Rivera E.E."/>
            <person name="Salamov A."/>
            <person name="Schmoll M."/>
            <person name="Seiboth B."/>
            <person name="Shapiro H."/>
            <person name="Sukno S."/>
            <person name="Tamayo-Ramos J.A."/>
            <person name="Tisch D."/>
            <person name="Wiest A."/>
            <person name="Wilkinson H.H."/>
            <person name="Zhang M."/>
            <person name="Coutinho P.M."/>
            <person name="Kenerley C.M."/>
            <person name="Monte E."/>
            <person name="Baker S.E."/>
            <person name="Grigoriev I.V."/>
        </authorList>
    </citation>
    <scope>NUCLEOTIDE SEQUENCE [LARGE SCALE GENOMIC DNA]</scope>
    <source>
        <strain evidence="3">ATCC 20476 / IMI 206040</strain>
    </source>
</reference>
<proteinExistence type="predicted"/>
<gene>
    <name evidence="2" type="ORF">TRIATDRAFT_301108</name>
</gene>
<sequence>MAPRSLRVGKKTKRSHSQGQGWRFHVQLQHHQPDATKRVPTYIQRVICKVGMQGRNTWIWVTQRYGCNKRVRLSSILCTSKNANK</sequence>
<dbReference type="EMBL" id="ABDG02000026">
    <property type="protein sequence ID" value="EHK43202.1"/>
    <property type="molecule type" value="Genomic_DNA"/>
</dbReference>
<dbReference type="Proteomes" id="UP000005426">
    <property type="component" value="Unassembled WGS sequence"/>
</dbReference>
<evidence type="ECO:0000313" key="2">
    <source>
        <dbReference type="EMBL" id="EHK43202.1"/>
    </source>
</evidence>
<dbReference type="AlphaFoldDB" id="G9P0Q1"/>
<feature type="region of interest" description="Disordered" evidence="1">
    <location>
        <begin position="1"/>
        <end position="20"/>
    </location>
</feature>
<dbReference type="HOGENOM" id="CLU_2512921_0_0_1"/>
<organism evidence="2 3">
    <name type="scientific">Hypocrea atroviridis (strain ATCC 20476 / IMI 206040)</name>
    <name type="common">Trichoderma atroviride</name>
    <dbReference type="NCBI Taxonomy" id="452589"/>
    <lineage>
        <taxon>Eukaryota</taxon>
        <taxon>Fungi</taxon>
        <taxon>Dikarya</taxon>
        <taxon>Ascomycota</taxon>
        <taxon>Pezizomycotina</taxon>
        <taxon>Sordariomycetes</taxon>
        <taxon>Hypocreomycetidae</taxon>
        <taxon>Hypocreales</taxon>
        <taxon>Hypocreaceae</taxon>
        <taxon>Trichoderma</taxon>
    </lineage>
</organism>
<evidence type="ECO:0000256" key="1">
    <source>
        <dbReference type="SAM" id="MobiDB-lite"/>
    </source>
</evidence>
<name>G9P0Q1_HYPAI</name>